<evidence type="ECO:0000313" key="3">
    <source>
        <dbReference type="Proteomes" id="UP000069620"/>
    </source>
</evidence>
<sequence length="102" mass="10895">MSAQPRNSEVVLLLDADTERGRSAAHELLQAGFRVAVSARHAAPLARIMHGYSASQVMAIAADASDAAQLAHLISRVELRFGHAVDRIVTTDSVEHRLALAS</sequence>
<gene>
    <name evidence="2" type="ORF">RMCB_1232</name>
</gene>
<dbReference type="Gene3D" id="3.40.50.720">
    <property type="entry name" value="NAD(P)-binding Rossmann-like Domain"/>
    <property type="match status" value="1"/>
</dbReference>
<dbReference type="OrthoDB" id="4762420at2"/>
<dbReference type="EMBL" id="BCSX01000015">
    <property type="protein sequence ID" value="GAS87136.1"/>
    <property type="molecule type" value="Genomic_DNA"/>
</dbReference>
<dbReference type="Pfam" id="PF00106">
    <property type="entry name" value="adh_short"/>
    <property type="match status" value="1"/>
</dbReference>
<accession>A0A100VW66</accession>
<dbReference type="InterPro" id="IPR006171">
    <property type="entry name" value="TOPRIM_dom"/>
</dbReference>
<dbReference type="AlphaFoldDB" id="A0A100VW66"/>
<reference evidence="3" key="2">
    <citation type="submission" date="2016-02" db="EMBL/GenBank/DDBJ databases">
        <title>Draft genome sequence of five rapidly growing Mycobacterium species.</title>
        <authorList>
            <person name="Katahira K."/>
            <person name="Gotou Y."/>
            <person name="Iida K."/>
            <person name="Ogura Y."/>
            <person name="Hayashi T."/>
        </authorList>
    </citation>
    <scope>NUCLEOTIDE SEQUENCE [LARGE SCALE GENOMIC DNA]</scope>
    <source>
        <strain evidence="3">JCM15654</strain>
    </source>
</reference>
<dbReference type="RefSeq" id="WP_062828092.1">
    <property type="nucleotide sequence ID" value="NZ_BCSX01000015.1"/>
</dbReference>
<evidence type="ECO:0000313" key="2">
    <source>
        <dbReference type="EMBL" id="GAS87136.1"/>
    </source>
</evidence>
<name>A0A100VW66_9MYCO</name>
<dbReference type="STRING" id="146020.RMCB_1232"/>
<reference evidence="3" key="1">
    <citation type="journal article" date="2016" name="Genome Announc.">
        <title>Draft Genome Sequences of Five Rapidly Growing Mycobacterium Species, M. thermoresistibile, M. fortuitum subsp. acetamidolyticum, M. canariasense, M. brisbanense, and M. novocastrense.</title>
        <authorList>
            <person name="Katahira K."/>
            <person name="Ogura Y."/>
            <person name="Gotoh Y."/>
            <person name="Hayashi T."/>
        </authorList>
    </citation>
    <scope>NUCLEOTIDE SEQUENCE [LARGE SCALE GENOMIC DNA]</scope>
    <source>
        <strain evidence="3">JCM15654</strain>
    </source>
</reference>
<feature type="domain" description="Toprim" evidence="1">
    <location>
        <begin position="1"/>
        <end position="43"/>
    </location>
</feature>
<proteinExistence type="predicted"/>
<organism evidence="2 3">
    <name type="scientific">Mycolicibacterium brisbanense</name>
    <dbReference type="NCBI Taxonomy" id="146020"/>
    <lineage>
        <taxon>Bacteria</taxon>
        <taxon>Bacillati</taxon>
        <taxon>Actinomycetota</taxon>
        <taxon>Actinomycetes</taxon>
        <taxon>Mycobacteriales</taxon>
        <taxon>Mycobacteriaceae</taxon>
        <taxon>Mycolicibacterium</taxon>
    </lineage>
</organism>
<dbReference type="InterPro" id="IPR002347">
    <property type="entry name" value="SDR_fam"/>
</dbReference>
<evidence type="ECO:0000259" key="1">
    <source>
        <dbReference type="PROSITE" id="PS50880"/>
    </source>
</evidence>
<comment type="caution">
    <text evidence="2">The sequence shown here is derived from an EMBL/GenBank/DDBJ whole genome shotgun (WGS) entry which is preliminary data.</text>
</comment>
<protein>
    <submittedName>
        <fullName evidence="2">Putative short-chain dehydrogenase/reductase</fullName>
    </submittedName>
</protein>
<keyword evidence="3" id="KW-1185">Reference proteome</keyword>
<dbReference type="InterPro" id="IPR036291">
    <property type="entry name" value="NAD(P)-bd_dom_sf"/>
</dbReference>
<dbReference type="SUPFAM" id="SSF51735">
    <property type="entry name" value="NAD(P)-binding Rossmann-fold domains"/>
    <property type="match status" value="1"/>
</dbReference>
<dbReference type="PROSITE" id="PS50880">
    <property type="entry name" value="TOPRIM"/>
    <property type="match status" value="1"/>
</dbReference>
<dbReference type="Proteomes" id="UP000069620">
    <property type="component" value="Unassembled WGS sequence"/>
</dbReference>